<evidence type="ECO:0000256" key="2">
    <source>
        <dbReference type="ARBA" id="ARBA00022771"/>
    </source>
</evidence>
<feature type="region of interest" description="Disordered" evidence="5">
    <location>
        <begin position="564"/>
        <end position="614"/>
    </location>
</feature>
<reference evidence="7" key="2">
    <citation type="submission" date="2022-01" db="EMBL/GenBank/DDBJ databases">
        <authorList>
            <person name="Yamashiro T."/>
            <person name="Shiraishi A."/>
            <person name="Satake H."/>
            <person name="Nakayama K."/>
        </authorList>
    </citation>
    <scope>NUCLEOTIDE SEQUENCE</scope>
</reference>
<dbReference type="Proteomes" id="UP001151760">
    <property type="component" value="Unassembled WGS sequence"/>
</dbReference>
<evidence type="ECO:0000313" key="8">
    <source>
        <dbReference type="Proteomes" id="UP001151760"/>
    </source>
</evidence>
<dbReference type="PANTHER" id="PTHR31973">
    <property type="entry name" value="POLYPROTEIN, PUTATIVE-RELATED"/>
    <property type="match status" value="1"/>
</dbReference>
<dbReference type="Pfam" id="PF04434">
    <property type="entry name" value="SWIM"/>
    <property type="match status" value="1"/>
</dbReference>
<keyword evidence="3" id="KW-0862">Zinc</keyword>
<evidence type="ECO:0000256" key="3">
    <source>
        <dbReference type="ARBA" id="ARBA00022833"/>
    </source>
</evidence>
<feature type="compositionally biased region" description="Basic residues" evidence="5">
    <location>
        <begin position="576"/>
        <end position="591"/>
    </location>
</feature>
<dbReference type="InterPro" id="IPR006564">
    <property type="entry name" value="Znf_PMZ"/>
</dbReference>
<accession>A0ABQ5H9X3</accession>
<proteinExistence type="predicted"/>
<dbReference type="SMART" id="SM00575">
    <property type="entry name" value="ZnF_PMZ"/>
    <property type="match status" value="1"/>
</dbReference>
<evidence type="ECO:0000313" key="7">
    <source>
        <dbReference type="EMBL" id="GJT83933.1"/>
    </source>
</evidence>
<feature type="region of interest" description="Disordered" evidence="5">
    <location>
        <begin position="145"/>
        <end position="174"/>
    </location>
</feature>
<keyword evidence="1" id="KW-0479">Metal-binding</keyword>
<evidence type="ECO:0000256" key="4">
    <source>
        <dbReference type="PROSITE-ProRule" id="PRU00325"/>
    </source>
</evidence>
<evidence type="ECO:0000256" key="1">
    <source>
        <dbReference type="ARBA" id="ARBA00022723"/>
    </source>
</evidence>
<organism evidence="7 8">
    <name type="scientific">Tanacetum coccineum</name>
    <dbReference type="NCBI Taxonomy" id="301880"/>
    <lineage>
        <taxon>Eukaryota</taxon>
        <taxon>Viridiplantae</taxon>
        <taxon>Streptophyta</taxon>
        <taxon>Embryophyta</taxon>
        <taxon>Tracheophyta</taxon>
        <taxon>Spermatophyta</taxon>
        <taxon>Magnoliopsida</taxon>
        <taxon>eudicotyledons</taxon>
        <taxon>Gunneridae</taxon>
        <taxon>Pentapetalae</taxon>
        <taxon>asterids</taxon>
        <taxon>campanulids</taxon>
        <taxon>Asterales</taxon>
        <taxon>Asteraceae</taxon>
        <taxon>Asteroideae</taxon>
        <taxon>Anthemideae</taxon>
        <taxon>Anthemidinae</taxon>
        <taxon>Tanacetum</taxon>
    </lineage>
</organism>
<dbReference type="PANTHER" id="PTHR31973:SF189">
    <property type="entry name" value="TRANSPOSASE, MUDR, PLANT, MULE TRANSPOSASE DOMAIN PROTEIN-RELATED"/>
    <property type="match status" value="1"/>
</dbReference>
<keyword evidence="2 4" id="KW-0863">Zinc-finger</keyword>
<dbReference type="EMBL" id="BQNB010019306">
    <property type="protein sequence ID" value="GJT83933.1"/>
    <property type="molecule type" value="Genomic_DNA"/>
</dbReference>
<evidence type="ECO:0000256" key="5">
    <source>
        <dbReference type="SAM" id="MobiDB-lite"/>
    </source>
</evidence>
<dbReference type="InterPro" id="IPR007527">
    <property type="entry name" value="Znf_SWIM"/>
</dbReference>
<gene>
    <name evidence="7" type="ORF">Tco_1058275</name>
</gene>
<evidence type="ECO:0000259" key="6">
    <source>
        <dbReference type="PROSITE" id="PS50966"/>
    </source>
</evidence>
<protein>
    <submittedName>
        <fullName evidence="7">Calcium/proton exchanger</fullName>
    </submittedName>
</protein>
<name>A0ABQ5H9X3_9ASTR</name>
<comment type="caution">
    <text evidence="7">The sequence shown here is derived from an EMBL/GenBank/DDBJ whole genome shotgun (WGS) entry which is preliminary data.</text>
</comment>
<sequence>MVDLYVEHYGYDVIDFLNYENVAQQFSDSSDDEYSSVDGEDLGNVDFYTTGEEDVIIKNLTTHDDFLNRLCSTGGLFRGGVPKPGSSLPNILEDDPDGSTIEPQFKVKRGIVYPVFNPDIPWNQFLGGSKVGLKRKVRKNKKVTFKEKKDKESGVGSSKPPVCSPHSSPGKKWTKKAIKEDKKPYCPFRLYASWMSSENAFQIKSLISDHKCSRNYNLGSLVNYRWMACQCADQIIKDPFIPLRTMKKDVRQKFMIDVSLGQCKRAKQTALYDHEGGLIDHYGKLWESRQALIDSNPGTTCKLGVEDTSSGKAFFKRMYICFKEVKDGWLAGCRKFKRLFWGATTSTLAQQFEQMMAQLRLLDESAYDYLIERNPNSWSRAFFEMDRRCDAFENDISESFNRAILLPRHKPIITMLEEIRIYVMQRLVAMNKLALNLEDTITPSIRKQLEILKVKQSGFQELEVRKGDESYGVDLMNKVCGCGMWELSGVPCVHAMAGYMHLNKDSYNGKDVWNATKKESSQQQKKALKQPVRPACASRGSGRGCRGDRMGIGNETINVNEEAEAGVGRGTTVGKGRGRGRRGGGRGRGRKSTGVFLETPAAGYSGGPLTDERV</sequence>
<dbReference type="PROSITE" id="PS50966">
    <property type="entry name" value="ZF_SWIM"/>
    <property type="match status" value="1"/>
</dbReference>
<feature type="region of interest" description="Disordered" evidence="5">
    <location>
        <begin position="516"/>
        <end position="550"/>
    </location>
</feature>
<feature type="domain" description="SWIM-type" evidence="6">
    <location>
        <begin position="471"/>
        <end position="503"/>
    </location>
</feature>
<reference evidence="7" key="1">
    <citation type="journal article" date="2022" name="Int. J. Mol. Sci.">
        <title>Draft Genome of Tanacetum Coccineum: Genomic Comparison of Closely Related Tanacetum-Family Plants.</title>
        <authorList>
            <person name="Yamashiro T."/>
            <person name="Shiraishi A."/>
            <person name="Nakayama K."/>
            <person name="Satake H."/>
        </authorList>
    </citation>
    <scope>NUCLEOTIDE SEQUENCE</scope>
</reference>
<keyword evidence="8" id="KW-1185">Reference proteome</keyword>